<evidence type="ECO:0000256" key="4">
    <source>
        <dbReference type="ARBA" id="ARBA00022448"/>
    </source>
</evidence>
<evidence type="ECO:0000256" key="11">
    <source>
        <dbReference type="ARBA" id="ARBA00023136"/>
    </source>
</evidence>
<evidence type="ECO:0000256" key="12">
    <source>
        <dbReference type="SAM" id="MobiDB-lite"/>
    </source>
</evidence>
<evidence type="ECO:0000259" key="14">
    <source>
        <dbReference type="PROSITE" id="PS50893"/>
    </source>
</evidence>
<evidence type="ECO:0000256" key="9">
    <source>
        <dbReference type="ARBA" id="ARBA00022967"/>
    </source>
</evidence>
<evidence type="ECO:0000256" key="10">
    <source>
        <dbReference type="ARBA" id="ARBA00022989"/>
    </source>
</evidence>
<proteinExistence type="inferred from homology"/>
<dbReference type="Proteomes" id="UP001596528">
    <property type="component" value="Unassembled WGS sequence"/>
</dbReference>
<feature type="transmembrane region" description="Helical" evidence="13">
    <location>
        <begin position="437"/>
        <end position="466"/>
    </location>
</feature>
<keyword evidence="9" id="KW-1278">Translocase</keyword>
<keyword evidence="6 13" id="KW-0812">Transmembrane</keyword>
<dbReference type="SMART" id="SM00382">
    <property type="entry name" value="AAA"/>
    <property type="match status" value="1"/>
</dbReference>
<sequence length="606" mass="65001">MREAIVIRNLRLSAGPRMVLDGISHTFQPGTLTLIAGRCGSGKTMLLETVSGLREPDSGDIAVGGRPLWLGSGRRRKLNREAALKLGVAPQHPETQWFAASVREEFRYSLRPCRLSAVERDERTARAVSGSFGGETERWLARSPFALSGGQQRRLASALLQAVDPAWMLLDEPTAGLDRQAIESLRADIARWIADGRGVIAVTHDPETLWERADRILILDGGRIVWNGTPAELADRPEALEQAGLALPERLRTLRLLREAGIPLPNGKPDAAGIAAAIAEALAVPRAAALGGALHPGQRLAASSDRFGREAPPAPAVPEAAGTEQPEAEQSERPAHEDGASPSPLLRLDPRAVWLAYMLITPGILIQSHGIGWLLSLGAAALTLRFSRVPASVWLKPAIGLTVFTFIAAAFAGLTFGEPSANHPADENGPVWPLLPGVAFAAGPAAAMLFRFSQLVMIMVVGLALMSGIRPLRLKRALEQGLGPLKLLRLPVDAFAMTAALMMRFIPVLQEEWHRFARIAAARGKYAARPGRVPPGEIRSVAVPYLMSLLRLGDTLSQTLIARGVGRAGVGPTHSYRLKFGRADYGLVAAAAAMLLAFLLAERLLR</sequence>
<keyword evidence="5" id="KW-1003">Cell membrane</keyword>
<dbReference type="InterPro" id="IPR003439">
    <property type="entry name" value="ABC_transporter-like_ATP-bd"/>
</dbReference>
<reference evidence="16" key="1">
    <citation type="journal article" date="2019" name="Int. J. Syst. Evol. Microbiol.">
        <title>The Global Catalogue of Microorganisms (GCM) 10K type strain sequencing project: providing services to taxonomists for standard genome sequencing and annotation.</title>
        <authorList>
            <consortium name="The Broad Institute Genomics Platform"/>
            <consortium name="The Broad Institute Genome Sequencing Center for Infectious Disease"/>
            <person name="Wu L."/>
            <person name="Ma J."/>
        </authorList>
    </citation>
    <scope>NUCLEOTIDE SEQUENCE [LARGE SCALE GENOMIC DNA]</scope>
    <source>
        <strain evidence="16">JCM 18657</strain>
    </source>
</reference>
<evidence type="ECO:0000313" key="15">
    <source>
        <dbReference type="EMBL" id="MFC7751299.1"/>
    </source>
</evidence>
<dbReference type="PANTHER" id="PTHR43553">
    <property type="entry name" value="HEAVY METAL TRANSPORTER"/>
    <property type="match status" value="1"/>
</dbReference>
<keyword evidence="10 13" id="KW-1133">Transmembrane helix</keyword>
<dbReference type="InterPro" id="IPR027417">
    <property type="entry name" value="P-loop_NTPase"/>
</dbReference>
<gene>
    <name evidence="15" type="ORF">ACFQWB_15375</name>
</gene>
<feature type="transmembrane region" description="Helical" evidence="13">
    <location>
        <begin position="354"/>
        <end position="382"/>
    </location>
</feature>
<feature type="compositionally biased region" description="Basic and acidic residues" evidence="12">
    <location>
        <begin position="330"/>
        <end position="339"/>
    </location>
</feature>
<dbReference type="GO" id="GO:0005524">
    <property type="term" value="F:ATP binding"/>
    <property type="evidence" value="ECO:0007669"/>
    <property type="project" value="UniProtKB-KW"/>
</dbReference>
<accession>A0ABW2V8S8</accession>
<evidence type="ECO:0000256" key="13">
    <source>
        <dbReference type="SAM" id="Phobius"/>
    </source>
</evidence>
<feature type="transmembrane region" description="Helical" evidence="13">
    <location>
        <begin position="394"/>
        <end position="417"/>
    </location>
</feature>
<dbReference type="InterPro" id="IPR050095">
    <property type="entry name" value="ECF_ABC_transporter_ATP-bd"/>
</dbReference>
<comment type="caution">
    <text evidence="15">The sequence shown here is derived from an EMBL/GenBank/DDBJ whole genome shotgun (WGS) entry which is preliminary data.</text>
</comment>
<name>A0ABW2V8S8_9BACL</name>
<dbReference type="InterPro" id="IPR003339">
    <property type="entry name" value="ABC/ECF_trnsptr_transmembrane"/>
</dbReference>
<dbReference type="Gene3D" id="3.40.50.300">
    <property type="entry name" value="P-loop containing nucleotide triphosphate hydrolases"/>
    <property type="match status" value="1"/>
</dbReference>
<keyword evidence="16" id="KW-1185">Reference proteome</keyword>
<dbReference type="RefSeq" id="WP_138788585.1">
    <property type="nucleotide sequence ID" value="NZ_JBHTGQ010000041.1"/>
</dbReference>
<organism evidence="15 16">
    <name type="scientific">Paenibacillus thermoaerophilus</name>
    <dbReference type="NCBI Taxonomy" id="1215385"/>
    <lineage>
        <taxon>Bacteria</taxon>
        <taxon>Bacillati</taxon>
        <taxon>Bacillota</taxon>
        <taxon>Bacilli</taxon>
        <taxon>Bacillales</taxon>
        <taxon>Paenibacillaceae</taxon>
        <taxon>Paenibacillus</taxon>
    </lineage>
</organism>
<keyword evidence="11 13" id="KW-0472">Membrane</keyword>
<feature type="transmembrane region" description="Helical" evidence="13">
    <location>
        <begin position="585"/>
        <end position="605"/>
    </location>
</feature>
<dbReference type="InterPro" id="IPR003593">
    <property type="entry name" value="AAA+_ATPase"/>
</dbReference>
<dbReference type="CDD" id="cd03225">
    <property type="entry name" value="ABC_cobalt_CbiO_domain1"/>
    <property type="match status" value="1"/>
</dbReference>
<feature type="region of interest" description="Disordered" evidence="12">
    <location>
        <begin position="301"/>
        <end position="344"/>
    </location>
</feature>
<dbReference type="EMBL" id="JBHTGQ010000041">
    <property type="protein sequence ID" value="MFC7751299.1"/>
    <property type="molecule type" value="Genomic_DNA"/>
</dbReference>
<keyword evidence="8 15" id="KW-0067">ATP-binding</keyword>
<evidence type="ECO:0000256" key="1">
    <source>
        <dbReference type="ARBA" id="ARBA00004141"/>
    </source>
</evidence>
<dbReference type="PANTHER" id="PTHR43553:SF27">
    <property type="entry name" value="ENERGY-COUPLING FACTOR TRANSPORTER ATP-BINDING PROTEIN ECFA2"/>
    <property type="match status" value="1"/>
</dbReference>
<dbReference type="SUPFAM" id="SSF52540">
    <property type="entry name" value="P-loop containing nucleoside triphosphate hydrolases"/>
    <property type="match status" value="1"/>
</dbReference>
<evidence type="ECO:0000256" key="6">
    <source>
        <dbReference type="ARBA" id="ARBA00022692"/>
    </source>
</evidence>
<dbReference type="Pfam" id="PF02361">
    <property type="entry name" value="CbiQ"/>
    <property type="match status" value="1"/>
</dbReference>
<comment type="similarity">
    <text evidence="3">Belongs to the ABC transporter superfamily.</text>
</comment>
<evidence type="ECO:0000256" key="8">
    <source>
        <dbReference type="ARBA" id="ARBA00022840"/>
    </source>
</evidence>
<feature type="domain" description="ABC transporter" evidence="14">
    <location>
        <begin position="5"/>
        <end position="246"/>
    </location>
</feature>
<dbReference type="Pfam" id="PF00005">
    <property type="entry name" value="ABC_tran"/>
    <property type="match status" value="1"/>
</dbReference>
<evidence type="ECO:0000313" key="16">
    <source>
        <dbReference type="Proteomes" id="UP001596528"/>
    </source>
</evidence>
<keyword evidence="4" id="KW-0813">Transport</keyword>
<comment type="subcellular location">
    <subcellularLocation>
        <location evidence="2">Cell membrane</location>
        <topology evidence="2">Peripheral membrane protein</topology>
    </subcellularLocation>
    <subcellularLocation>
        <location evidence="1">Membrane</location>
        <topology evidence="1">Multi-pass membrane protein</topology>
    </subcellularLocation>
</comment>
<keyword evidence="7" id="KW-0547">Nucleotide-binding</keyword>
<dbReference type="PROSITE" id="PS50893">
    <property type="entry name" value="ABC_TRANSPORTER_2"/>
    <property type="match status" value="1"/>
</dbReference>
<evidence type="ECO:0000256" key="2">
    <source>
        <dbReference type="ARBA" id="ARBA00004202"/>
    </source>
</evidence>
<protein>
    <submittedName>
        <fullName evidence="15">ATP-binding cassette domain-containing protein</fullName>
    </submittedName>
</protein>
<dbReference type="InterPro" id="IPR015856">
    <property type="entry name" value="ABC_transpr_CbiO/EcfA_su"/>
</dbReference>
<dbReference type="CDD" id="cd16914">
    <property type="entry name" value="EcfT"/>
    <property type="match status" value="1"/>
</dbReference>
<evidence type="ECO:0000256" key="3">
    <source>
        <dbReference type="ARBA" id="ARBA00005417"/>
    </source>
</evidence>
<evidence type="ECO:0000256" key="5">
    <source>
        <dbReference type="ARBA" id="ARBA00022475"/>
    </source>
</evidence>
<evidence type="ECO:0000256" key="7">
    <source>
        <dbReference type="ARBA" id="ARBA00022741"/>
    </source>
</evidence>